<proteinExistence type="predicted"/>
<keyword evidence="3" id="KW-1185">Reference proteome</keyword>
<accession>A0A2A2I197</accession>
<comment type="caution">
    <text evidence="1">The sequence shown here is derived from an EMBL/GenBank/DDBJ whole genome shotgun (WGS) entry which is preliminary data.</text>
</comment>
<reference evidence="2 4" key="2">
    <citation type="submission" date="2018-04" db="EMBL/GenBank/DDBJ databases">
        <title>Genomic Encyclopedia of Type Strains, Phase IV (KMG-IV): sequencing the most valuable type-strain genomes for metagenomic binning, comparative biology and taxonomic classification.</title>
        <authorList>
            <person name="Goeker M."/>
        </authorList>
    </citation>
    <scope>NUCLEOTIDE SEQUENCE [LARGE SCALE GENOMIC DNA]</scope>
    <source>
        <strain evidence="2 4">DSM 28688</strain>
    </source>
</reference>
<sequence>MTGPSHTRLQLIPIGSACDIPPEQWDRFASRDNPFLRHAFFHALETTGCTTRATGWEPAHLSVELDGEAVGLVPAFRKYHSMGEYVFDWAWADAWQRYGLPYYPKLLMAVPFTPSTGRRLLLSPEARGRIQPAALHDALNDVAQELGCHSWHLLFPNAEDQPLLGRDTGLRRIGCQFHWFNHGYDTFEDFLATLTSRKRKSIRKERRRIAEQGITFQRFSGHDLPDDALEAFYLFYSATYLKRGQRPYLNQAFFQALRANQPEQLHVVMAVRDDRYVAAALFLAGDTTLYGRYWGCLEEYDQLHFETCYYQGIDLAIDKGLTGFDAGAQGEHKLVRGFEPVITRSWHWVAHEGFREAVERFTEEEAEDVLAYRDAALEALPFRKTEP</sequence>
<reference evidence="1 3" key="1">
    <citation type="submission" date="2017-07" db="EMBL/GenBank/DDBJ databases">
        <title>Tamlnaduibacter salinus (Mi-7) genome sequencing.</title>
        <authorList>
            <person name="Verma A."/>
            <person name="Krishnamurthi S."/>
        </authorList>
    </citation>
    <scope>NUCLEOTIDE SEQUENCE [LARGE SCALE GENOMIC DNA]</scope>
    <source>
        <strain evidence="1 3">Mi-7</strain>
    </source>
</reference>
<dbReference type="GO" id="GO:0016740">
    <property type="term" value="F:transferase activity"/>
    <property type="evidence" value="ECO:0007669"/>
    <property type="project" value="UniProtKB-KW"/>
</dbReference>
<dbReference type="SUPFAM" id="SSF55729">
    <property type="entry name" value="Acyl-CoA N-acyltransferases (Nat)"/>
    <property type="match status" value="1"/>
</dbReference>
<dbReference type="EMBL" id="QEKQ01000006">
    <property type="protein sequence ID" value="PVY75782.1"/>
    <property type="molecule type" value="Genomic_DNA"/>
</dbReference>
<dbReference type="InterPro" id="IPR016181">
    <property type="entry name" value="Acyl_CoA_acyltransferase"/>
</dbReference>
<dbReference type="OrthoDB" id="9776898at2"/>
<name>A0A2A2I197_9GAMM</name>
<dbReference type="AlphaFoldDB" id="A0A2A2I197"/>
<evidence type="ECO:0000313" key="3">
    <source>
        <dbReference type="Proteomes" id="UP000218332"/>
    </source>
</evidence>
<evidence type="ECO:0000313" key="1">
    <source>
        <dbReference type="EMBL" id="PAV25801.1"/>
    </source>
</evidence>
<dbReference type="Proteomes" id="UP000245887">
    <property type="component" value="Unassembled WGS sequence"/>
</dbReference>
<dbReference type="Proteomes" id="UP000218332">
    <property type="component" value="Unassembled WGS sequence"/>
</dbReference>
<dbReference type="Gene3D" id="3.40.630.30">
    <property type="match status" value="1"/>
</dbReference>
<dbReference type="InterPro" id="IPR007434">
    <property type="entry name" value="FemAB-like"/>
</dbReference>
<protein>
    <submittedName>
        <fullName evidence="1">GNAT family N-acetyltransferase</fullName>
    </submittedName>
</protein>
<dbReference type="EMBL" id="NMPM01000048">
    <property type="protein sequence ID" value="PAV25801.1"/>
    <property type="molecule type" value="Genomic_DNA"/>
</dbReference>
<evidence type="ECO:0000313" key="4">
    <source>
        <dbReference type="Proteomes" id="UP000245887"/>
    </source>
</evidence>
<dbReference type="Pfam" id="PF04339">
    <property type="entry name" value="FemAB_like"/>
    <property type="match status" value="1"/>
</dbReference>
<gene>
    <name evidence="2" type="ORF">C8D92_10642</name>
    <name evidence="1" type="ORF">CF392_09110</name>
</gene>
<dbReference type="PANTHER" id="PTHR47017">
    <property type="entry name" value="ACYL-COA"/>
    <property type="match status" value="1"/>
</dbReference>
<dbReference type="RefSeq" id="WP_095611146.1">
    <property type="nucleotide sequence ID" value="NZ_NMPM01000048.1"/>
</dbReference>
<dbReference type="PANTHER" id="PTHR47017:SF1">
    <property type="entry name" value="ACYL-COA"/>
    <property type="match status" value="1"/>
</dbReference>
<evidence type="ECO:0000313" key="2">
    <source>
        <dbReference type="EMBL" id="PVY75782.1"/>
    </source>
</evidence>
<keyword evidence="1" id="KW-0808">Transferase</keyword>
<organism evidence="1 3">
    <name type="scientific">Tamilnaduibacter salinus</name>
    <dbReference type="NCBI Taxonomy" id="1484056"/>
    <lineage>
        <taxon>Bacteria</taxon>
        <taxon>Pseudomonadati</taxon>
        <taxon>Pseudomonadota</taxon>
        <taxon>Gammaproteobacteria</taxon>
        <taxon>Pseudomonadales</taxon>
        <taxon>Marinobacteraceae</taxon>
        <taxon>Tamilnaduibacter</taxon>
    </lineage>
</organism>